<name>A0A0G1F8R6_9BACT</name>
<organism evidence="2 3">
    <name type="scientific">Candidatus Nomurabacteria bacterium GW2011_GWB1_43_7</name>
    <dbReference type="NCBI Taxonomy" id="1618747"/>
    <lineage>
        <taxon>Bacteria</taxon>
        <taxon>Candidatus Nomuraibacteriota</taxon>
    </lineage>
</organism>
<accession>A0A0G1F8R6</accession>
<evidence type="ECO:0000256" key="1">
    <source>
        <dbReference type="SAM" id="MobiDB-lite"/>
    </source>
</evidence>
<dbReference type="Proteomes" id="UP000034751">
    <property type="component" value="Unassembled WGS sequence"/>
</dbReference>
<sequence length="74" mass="8049">MKIGKRAAREATPSDSCRHSATGNTSPPELVYAEHLRHDPYLLPGDETNHPSSRASPLGPLLAAHCFLCDKIEL</sequence>
<comment type="caution">
    <text evidence="2">The sequence shown here is derived from an EMBL/GenBank/DDBJ whole genome shotgun (WGS) entry which is preliminary data.</text>
</comment>
<gene>
    <name evidence="2" type="ORF">UW02_C0031G0002</name>
</gene>
<dbReference type="STRING" id="1618747.UW02_C0031G0002"/>
<feature type="region of interest" description="Disordered" evidence="1">
    <location>
        <begin position="1"/>
        <end position="55"/>
    </location>
</feature>
<feature type="compositionally biased region" description="Polar residues" evidence="1">
    <location>
        <begin position="13"/>
        <end position="27"/>
    </location>
</feature>
<protein>
    <submittedName>
        <fullName evidence="2">Uncharacterized protein</fullName>
    </submittedName>
</protein>
<reference evidence="2 3" key="1">
    <citation type="journal article" date="2015" name="Nature">
        <title>rRNA introns, odd ribosomes, and small enigmatic genomes across a large radiation of phyla.</title>
        <authorList>
            <person name="Brown C.T."/>
            <person name="Hug L.A."/>
            <person name="Thomas B.C."/>
            <person name="Sharon I."/>
            <person name="Castelle C.J."/>
            <person name="Singh A."/>
            <person name="Wilkins M.J."/>
            <person name="Williams K.H."/>
            <person name="Banfield J.F."/>
        </authorList>
    </citation>
    <scope>NUCLEOTIDE SEQUENCE [LARGE SCALE GENOMIC DNA]</scope>
</reference>
<dbReference type="EMBL" id="LCGS01000031">
    <property type="protein sequence ID" value="KKT18483.1"/>
    <property type="molecule type" value="Genomic_DNA"/>
</dbReference>
<dbReference type="AlphaFoldDB" id="A0A0G1F8R6"/>
<evidence type="ECO:0000313" key="3">
    <source>
        <dbReference type="Proteomes" id="UP000034751"/>
    </source>
</evidence>
<evidence type="ECO:0000313" key="2">
    <source>
        <dbReference type="EMBL" id="KKT18483.1"/>
    </source>
</evidence>
<proteinExistence type="predicted"/>